<comment type="caution">
    <text evidence="2">The sequence shown here is derived from an EMBL/GenBank/DDBJ whole genome shotgun (WGS) entry which is preliminary data.</text>
</comment>
<evidence type="ECO:0000259" key="1">
    <source>
        <dbReference type="Pfam" id="PF13002"/>
    </source>
</evidence>
<protein>
    <recommendedName>
        <fullName evidence="1">LDB19 N-terminal domain-containing protein</fullName>
    </recommendedName>
</protein>
<gene>
    <name evidence="2" type="ORF">N7493_011537</name>
</gene>
<keyword evidence="3" id="KW-1185">Reference proteome</keyword>
<sequence length="414" mass="46248">MQSRLQLVCPSEHDIYFNLNGDGYAEPVTGTVTLRDHTSLSNTHAQLQLRLVQIVVAGINNQRPLPRDNKFLSKIRRPFLGAPHQEETLATESCSIIEEVTQSVILSGPGRDGSVNLPFSIAIPVNTPGSTNTPLGKITYSIIATISTPEGEIITTAQPLRLARHLIPDRQCIQNRRSYPKSTVIKEITLSQNLTTDPKSEISLSANISLRRVSPQSQRNSEFRCPTIRAIHWRVEEVTRLVDQNNNDIRDTVENLICKREAVREICSGKQKGYWSSNDNPLLKKKQKSEEDSTVEIALDISIPKNGNMGPAIDGSCYASFQATPNITSEHNENEDLIILVEQRLRVEFITGEDTFDARNQNLVDRRPLQPTASVNFPLLTGSHVKTDFEDLAFSGPPRYEDITMSPPEYITLV</sequence>
<evidence type="ECO:0000313" key="2">
    <source>
        <dbReference type="EMBL" id="KAJ5703612.1"/>
    </source>
</evidence>
<proteinExistence type="predicted"/>
<reference evidence="2" key="2">
    <citation type="submission" date="2023-01" db="EMBL/GenBank/DDBJ databases">
        <authorList>
            <person name="Petersen C."/>
        </authorList>
    </citation>
    <scope>NUCLEOTIDE SEQUENCE</scope>
    <source>
        <strain evidence="2">IBT 17514</strain>
    </source>
</reference>
<feature type="domain" description="LDB19 N-terminal" evidence="1">
    <location>
        <begin position="111"/>
        <end position="247"/>
    </location>
</feature>
<dbReference type="AlphaFoldDB" id="A0AAD6MQN9"/>
<dbReference type="Proteomes" id="UP001215712">
    <property type="component" value="Unassembled WGS sequence"/>
</dbReference>
<dbReference type="Gene3D" id="2.60.40.640">
    <property type="match status" value="1"/>
</dbReference>
<dbReference type="Pfam" id="PF13002">
    <property type="entry name" value="LDB19"/>
    <property type="match status" value="1"/>
</dbReference>
<name>A0AAD6MQN9_9EURO</name>
<dbReference type="InterPro" id="IPR024391">
    <property type="entry name" value="LDB19_N"/>
</dbReference>
<dbReference type="EMBL" id="JAQJAN010000021">
    <property type="protein sequence ID" value="KAJ5703612.1"/>
    <property type="molecule type" value="Genomic_DNA"/>
</dbReference>
<organism evidence="2 3">
    <name type="scientific">Penicillium malachiteum</name>
    <dbReference type="NCBI Taxonomy" id="1324776"/>
    <lineage>
        <taxon>Eukaryota</taxon>
        <taxon>Fungi</taxon>
        <taxon>Dikarya</taxon>
        <taxon>Ascomycota</taxon>
        <taxon>Pezizomycotina</taxon>
        <taxon>Eurotiomycetes</taxon>
        <taxon>Eurotiomycetidae</taxon>
        <taxon>Eurotiales</taxon>
        <taxon>Aspergillaceae</taxon>
        <taxon>Penicillium</taxon>
    </lineage>
</organism>
<dbReference type="InterPro" id="IPR014752">
    <property type="entry name" value="Arrestin-like_C"/>
</dbReference>
<accession>A0AAD6MQN9</accession>
<evidence type="ECO:0000313" key="3">
    <source>
        <dbReference type="Proteomes" id="UP001215712"/>
    </source>
</evidence>
<reference evidence="2" key="1">
    <citation type="journal article" date="2023" name="IMA Fungus">
        <title>Comparative genomic study of the Penicillium genus elucidates a diverse pangenome and 15 lateral gene transfer events.</title>
        <authorList>
            <person name="Petersen C."/>
            <person name="Sorensen T."/>
            <person name="Nielsen M.R."/>
            <person name="Sondergaard T.E."/>
            <person name="Sorensen J.L."/>
            <person name="Fitzpatrick D.A."/>
            <person name="Frisvad J.C."/>
            <person name="Nielsen K.L."/>
        </authorList>
    </citation>
    <scope>NUCLEOTIDE SEQUENCE</scope>
    <source>
        <strain evidence="2">IBT 17514</strain>
    </source>
</reference>